<comment type="caution">
    <text evidence="1">The sequence shown here is derived from an EMBL/GenBank/DDBJ whole genome shotgun (WGS) entry which is preliminary data.</text>
</comment>
<name>A0A7V7UC76_9FIRM</name>
<dbReference type="Proteomes" id="UP000461768">
    <property type="component" value="Unassembled WGS sequence"/>
</dbReference>
<gene>
    <name evidence="1" type="ORF">F7O84_14080</name>
</gene>
<dbReference type="RefSeq" id="WP_151146439.1">
    <property type="nucleotide sequence ID" value="NZ_WAGX01000005.1"/>
</dbReference>
<protein>
    <submittedName>
        <fullName evidence="1">Uncharacterized protein</fullName>
    </submittedName>
</protein>
<evidence type="ECO:0000313" key="2">
    <source>
        <dbReference type="Proteomes" id="UP000461768"/>
    </source>
</evidence>
<sequence>MKKVISTFLTLIAGAGVGAAIVKYFNTKNKKYDKAFKFRAYYELLNHWLSLRNKGLSVEKYFVHNGYQNIAIYGMGELGTRLYEELKEGKVCIKYGIDQNGGIPNSDLDIYNMNEELEEVDLIVVSAIFDYNTIEAELKKKGNFNIVSLESVIFSLD</sequence>
<keyword evidence="2" id="KW-1185">Reference proteome</keyword>
<dbReference type="EMBL" id="WAGX01000005">
    <property type="protein sequence ID" value="KAB1438650.1"/>
    <property type="molecule type" value="Genomic_DNA"/>
</dbReference>
<reference evidence="1 2" key="1">
    <citation type="submission" date="2019-09" db="EMBL/GenBank/DDBJ databases">
        <authorList>
            <person name="Valk L.C."/>
        </authorList>
    </citation>
    <scope>NUCLEOTIDE SEQUENCE [LARGE SCALE GENOMIC DNA]</scope>
    <source>
        <strain evidence="1">GalUA</strain>
    </source>
</reference>
<accession>A0A7V7UC76</accession>
<organism evidence="1 2">
    <name type="scientific">Candidatus Galacturonatibacter soehngenii</name>
    <dbReference type="NCBI Taxonomy" id="2307010"/>
    <lineage>
        <taxon>Bacteria</taxon>
        <taxon>Bacillati</taxon>
        <taxon>Bacillota</taxon>
        <taxon>Clostridia</taxon>
        <taxon>Lachnospirales</taxon>
        <taxon>Lachnospiraceae</taxon>
        <taxon>Candidatus Galacturonatibacter</taxon>
    </lineage>
</organism>
<dbReference type="OrthoDB" id="2059500at2"/>
<reference evidence="1 2" key="2">
    <citation type="submission" date="2020-02" db="EMBL/GenBank/DDBJ databases">
        <title>Candidatus Galacturonibacter soehngenii shows hetero-acetogenic catabolism of galacturonic acid but lacks a canonical carbon monoxide dehydrogenase/acetyl-CoA synthase complex.</title>
        <authorList>
            <person name="Diender M."/>
            <person name="Stouten G.R."/>
            <person name="Petersen J.F."/>
            <person name="Nielsen P.H."/>
            <person name="Dueholm M.S."/>
            <person name="Pronk J.T."/>
            <person name="Van Loosdrecht M.C.M."/>
        </authorList>
    </citation>
    <scope>NUCLEOTIDE SEQUENCE [LARGE SCALE GENOMIC DNA]</scope>
    <source>
        <strain evidence="1">GalUA</strain>
    </source>
</reference>
<proteinExistence type="predicted"/>
<evidence type="ECO:0000313" key="1">
    <source>
        <dbReference type="EMBL" id="KAB1438650.1"/>
    </source>
</evidence>
<dbReference type="AlphaFoldDB" id="A0A7V7UC76"/>